<organism evidence="1 2">
    <name type="scientific">Rhodnius prolixus</name>
    <name type="common">Triatomid bug</name>
    <dbReference type="NCBI Taxonomy" id="13249"/>
    <lineage>
        <taxon>Eukaryota</taxon>
        <taxon>Metazoa</taxon>
        <taxon>Ecdysozoa</taxon>
        <taxon>Arthropoda</taxon>
        <taxon>Hexapoda</taxon>
        <taxon>Insecta</taxon>
        <taxon>Pterygota</taxon>
        <taxon>Neoptera</taxon>
        <taxon>Paraneoptera</taxon>
        <taxon>Hemiptera</taxon>
        <taxon>Heteroptera</taxon>
        <taxon>Panheteroptera</taxon>
        <taxon>Cimicomorpha</taxon>
        <taxon>Reduviidae</taxon>
        <taxon>Triatominae</taxon>
        <taxon>Rhodnius</taxon>
    </lineage>
</organism>
<evidence type="ECO:0000313" key="1">
    <source>
        <dbReference type="EnsemblMetazoa" id="RPRC004147-PA"/>
    </source>
</evidence>
<dbReference type="EMBL" id="ACPB03022859">
    <property type="status" value="NOT_ANNOTATED_CDS"/>
    <property type="molecule type" value="Genomic_DNA"/>
</dbReference>
<dbReference type="InParanoid" id="T1HJC4"/>
<dbReference type="HOGENOM" id="CLU_2352640_0_0_1"/>
<dbReference type="EnsemblMetazoa" id="RPRC004147-RA">
    <property type="protein sequence ID" value="RPRC004147-PA"/>
    <property type="gene ID" value="RPRC004147"/>
</dbReference>
<dbReference type="VEuPathDB" id="VectorBase:RPRC004147"/>
<reference evidence="1" key="1">
    <citation type="submission" date="2015-05" db="UniProtKB">
        <authorList>
            <consortium name="EnsemblMetazoa"/>
        </authorList>
    </citation>
    <scope>IDENTIFICATION</scope>
</reference>
<dbReference type="Proteomes" id="UP000015103">
    <property type="component" value="Unassembled WGS sequence"/>
</dbReference>
<name>T1HJC4_RHOPR</name>
<dbReference type="AlphaFoldDB" id="T1HJC4"/>
<keyword evidence="2" id="KW-1185">Reference proteome</keyword>
<evidence type="ECO:0000313" key="2">
    <source>
        <dbReference type="Proteomes" id="UP000015103"/>
    </source>
</evidence>
<accession>T1HJC4</accession>
<proteinExistence type="predicted"/>
<sequence>MLSRAGDCFYNLSLDKTCPDEIIQEEDMFPVLQNPDSTNYEEELSLISGEVKGEEQLLLTSISCYQRSMELCPCIDTQRRVGNVYNRLSSFYASRAQ</sequence>
<protein>
    <submittedName>
        <fullName evidence="1">Uncharacterized protein</fullName>
    </submittedName>
</protein>